<organism evidence="1 2">
    <name type="scientific">Kluyvera cryocrescens</name>
    <name type="common">Kluyvera citrophila</name>
    <dbReference type="NCBI Taxonomy" id="580"/>
    <lineage>
        <taxon>Bacteria</taxon>
        <taxon>Pseudomonadati</taxon>
        <taxon>Pseudomonadota</taxon>
        <taxon>Gammaproteobacteria</taxon>
        <taxon>Enterobacterales</taxon>
        <taxon>Enterobacteriaceae</taxon>
        <taxon>Kluyvera</taxon>
    </lineage>
</organism>
<dbReference type="Proteomes" id="UP000401081">
    <property type="component" value="Unassembled WGS sequence"/>
</dbReference>
<gene>
    <name evidence="1" type="ORF">NCTC12993_05430</name>
</gene>
<evidence type="ECO:0000313" key="2">
    <source>
        <dbReference type="Proteomes" id="UP000401081"/>
    </source>
</evidence>
<reference evidence="1 2" key="1">
    <citation type="submission" date="2019-03" db="EMBL/GenBank/DDBJ databases">
        <authorList>
            <consortium name="Pathogen Informatics"/>
        </authorList>
    </citation>
    <scope>NUCLEOTIDE SEQUENCE [LARGE SCALE GENOMIC DNA]</scope>
    <source>
        <strain evidence="1 2">NCTC12993</strain>
    </source>
</reference>
<name>A0A485BTS4_KLUCR</name>
<protein>
    <submittedName>
        <fullName evidence="1">Uncharacterized protein</fullName>
    </submittedName>
</protein>
<keyword evidence="2" id="KW-1185">Reference proteome</keyword>
<proteinExistence type="predicted"/>
<accession>A0A485BTS4</accession>
<dbReference type="AlphaFoldDB" id="A0A485BTS4"/>
<sequence>MKVNIYFRHTDISRATINGRPDWFSHEACFRNLISTIERSKFNSNVIFNFIFDGNPDILDSEPLYKLFKNSLLCNKKIHVINGGDQRKAWRACIDIVSSDIRNMESSDLIYLLENDYVHLHNWLDELNSLNNSLINWDVISLYDHP</sequence>
<evidence type="ECO:0000313" key="1">
    <source>
        <dbReference type="EMBL" id="VFS76524.1"/>
    </source>
</evidence>
<dbReference type="EMBL" id="CAADJD010000023">
    <property type="protein sequence ID" value="VFS76524.1"/>
    <property type="molecule type" value="Genomic_DNA"/>
</dbReference>